<dbReference type="InterPro" id="IPR026055">
    <property type="entry name" value="FAR"/>
</dbReference>
<comment type="caution">
    <text evidence="3">The sequence shown here is derived from an EMBL/GenBank/DDBJ whole genome shotgun (WGS) entry which is preliminary data.</text>
</comment>
<dbReference type="Gene3D" id="3.40.50.720">
    <property type="entry name" value="NAD(P)-binding Rossmann-like Domain"/>
    <property type="match status" value="1"/>
</dbReference>
<keyword evidence="4" id="KW-1185">Reference proteome</keyword>
<keyword evidence="1" id="KW-0560">Oxidoreductase</keyword>
<dbReference type="GO" id="GO:0102965">
    <property type="term" value="F:alcohol-forming long-chain fatty acyl-CoA reductase activity"/>
    <property type="evidence" value="ECO:0007669"/>
    <property type="project" value="UniProtKB-EC"/>
</dbReference>
<feature type="domain" description="Thioester reductase (TE)" evidence="2">
    <location>
        <begin position="49"/>
        <end position="124"/>
    </location>
</feature>
<comment type="catalytic activity">
    <reaction evidence="1">
        <text>a long-chain fatty acyl-CoA + 2 NADPH + 2 H(+) = a long-chain primary fatty alcohol + 2 NADP(+) + CoA</text>
        <dbReference type="Rhea" id="RHEA:52716"/>
        <dbReference type="ChEBI" id="CHEBI:15378"/>
        <dbReference type="ChEBI" id="CHEBI:57287"/>
        <dbReference type="ChEBI" id="CHEBI:57783"/>
        <dbReference type="ChEBI" id="CHEBI:58349"/>
        <dbReference type="ChEBI" id="CHEBI:77396"/>
        <dbReference type="ChEBI" id="CHEBI:83139"/>
        <dbReference type="EC" id="1.2.1.84"/>
    </reaction>
</comment>
<comment type="similarity">
    <text evidence="1">Belongs to the fatty acyl-CoA reductase family.</text>
</comment>
<keyword evidence="1" id="KW-0444">Lipid biosynthesis</keyword>
<evidence type="ECO:0000313" key="4">
    <source>
        <dbReference type="Proteomes" id="UP001603857"/>
    </source>
</evidence>
<comment type="function">
    <text evidence="1">Catalyzes the reduction of fatty acyl-CoA to fatty alcohols.</text>
</comment>
<dbReference type="GO" id="GO:0006629">
    <property type="term" value="P:lipid metabolic process"/>
    <property type="evidence" value="ECO:0007669"/>
    <property type="project" value="UniProtKB-KW"/>
</dbReference>
<dbReference type="Proteomes" id="UP001603857">
    <property type="component" value="Unassembled WGS sequence"/>
</dbReference>
<sequence length="282" mass="31941">MAIAKTANVHDFFEGKTILVTGATGFLGKVIGKDVFRVLRYRWGTDFDSFISKKVVAVAGDVSLENLGIKDENTRRLMFEELDIIVHAAATTNFNERYDLAMNINTMGAFHVVNFAKNCRKLEIIPVDMVVSFMIVASMAHSRGLSQNLVYYIGSSMINPFKITDLVDFMYYYFTKNPCVDKDGKPIVVTKKITALSTRVNELNENKSSVVREGRLWFVHAPLRWFVGIVVGSCAFLHYLNGSPLLYYLSSIKRHCSSFTGFTSLLLIKHLCRSVTDEWVFR</sequence>
<evidence type="ECO:0000256" key="1">
    <source>
        <dbReference type="RuleBase" id="RU363097"/>
    </source>
</evidence>
<reference evidence="3 4" key="1">
    <citation type="submission" date="2024-08" db="EMBL/GenBank/DDBJ databases">
        <title>Insights into the chromosomal genome structure of Flemingia macrophylla.</title>
        <authorList>
            <person name="Ding Y."/>
            <person name="Zhao Y."/>
            <person name="Bi W."/>
            <person name="Wu M."/>
            <person name="Zhao G."/>
            <person name="Gong Y."/>
            <person name="Li W."/>
            <person name="Zhang P."/>
        </authorList>
    </citation>
    <scope>NUCLEOTIDE SEQUENCE [LARGE SCALE GENOMIC DNA]</scope>
    <source>
        <strain evidence="3">DYQJB</strain>
        <tissue evidence="3">Leaf</tissue>
    </source>
</reference>
<dbReference type="EMBL" id="JBGMDY010000007">
    <property type="protein sequence ID" value="KAL2327085.1"/>
    <property type="molecule type" value="Genomic_DNA"/>
</dbReference>
<dbReference type="PANTHER" id="PTHR11011:SF84">
    <property type="entry name" value="ACYL-COA REDUCTASE-LIKE PROTEIN, PUTATIVE-RELATED"/>
    <property type="match status" value="1"/>
</dbReference>
<organism evidence="3 4">
    <name type="scientific">Flemingia macrophylla</name>
    <dbReference type="NCBI Taxonomy" id="520843"/>
    <lineage>
        <taxon>Eukaryota</taxon>
        <taxon>Viridiplantae</taxon>
        <taxon>Streptophyta</taxon>
        <taxon>Embryophyta</taxon>
        <taxon>Tracheophyta</taxon>
        <taxon>Spermatophyta</taxon>
        <taxon>Magnoliopsida</taxon>
        <taxon>eudicotyledons</taxon>
        <taxon>Gunneridae</taxon>
        <taxon>Pentapetalae</taxon>
        <taxon>rosids</taxon>
        <taxon>fabids</taxon>
        <taxon>Fabales</taxon>
        <taxon>Fabaceae</taxon>
        <taxon>Papilionoideae</taxon>
        <taxon>50 kb inversion clade</taxon>
        <taxon>NPAAA clade</taxon>
        <taxon>indigoferoid/millettioid clade</taxon>
        <taxon>Phaseoleae</taxon>
        <taxon>Flemingia</taxon>
    </lineage>
</organism>
<dbReference type="InterPro" id="IPR036291">
    <property type="entry name" value="NAD(P)-bd_dom_sf"/>
</dbReference>
<evidence type="ECO:0000259" key="2">
    <source>
        <dbReference type="Pfam" id="PF07993"/>
    </source>
</evidence>
<gene>
    <name evidence="3" type="ORF">Fmac_020512</name>
</gene>
<dbReference type="PANTHER" id="PTHR11011">
    <property type="entry name" value="MALE STERILITY PROTEIN 2-RELATED"/>
    <property type="match status" value="1"/>
</dbReference>
<name>A0ABD1LUA2_9FABA</name>
<proteinExistence type="inferred from homology"/>
<keyword evidence="1" id="KW-0521">NADP</keyword>
<keyword evidence="1" id="KW-0443">Lipid metabolism</keyword>
<dbReference type="InterPro" id="IPR013120">
    <property type="entry name" value="FAR_NAD-bd"/>
</dbReference>
<dbReference type="Pfam" id="PF07993">
    <property type="entry name" value="NAD_binding_4"/>
    <property type="match status" value="1"/>
</dbReference>
<evidence type="ECO:0000313" key="3">
    <source>
        <dbReference type="EMBL" id="KAL2327085.1"/>
    </source>
</evidence>
<dbReference type="SUPFAM" id="SSF51735">
    <property type="entry name" value="NAD(P)-binding Rossmann-fold domains"/>
    <property type="match status" value="1"/>
</dbReference>
<dbReference type="EC" id="1.2.1.84" evidence="1"/>
<dbReference type="AlphaFoldDB" id="A0ABD1LUA2"/>
<protein>
    <recommendedName>
        <fullName evidence="1">Fatty acyl-CoA reductase</fullName>
        <ecNumber evidence="1">1.2.1.84</ecNumber>
    </recommendedName>
</protein>
<accession>A0ABD1LUA2</accession>